<feature type="signal peptide" evidence="1">
    <location>
        <begin position="1"/>
        <end position="19"/>
    </location>
</feature>
<feature type="chain" id="PRO_5047123893" description="Outer membrane protein beta-barrel domain-containing protein" evidence="1">
    <location>
        <begin position="20"/>
        <end position="337"/>
    </location>
</feature>
<proteinExistence type="predicted"/>
<sequence length="337" mass="36721">MKSRFIVVFLIFSSFSSFAQIDINRVLAAGAEDTQLFAENYFGPGLDAVAYSLTNAWFTSAKSKNLGQFEISFIGNASFVTDSQNSFQLDTEDYNFLEFQSGPSIQNVANVLGENDPSITALAVFEDENGNQESVAFTLPQGLANNGLDYVPTAYPQLSIGFLAGFEFKFRYLPEINTDDGAVKFYGVGVQNEITDWVPVLNKLPIHIGVAANFTQFTGDIKLGETPIVDTSNGFLQSEFKAWSYSAIVSTKLPVINFYGGISYISAESEFGLKGDFSINEGPESGESIRDPFTTSSTISGMRGTLGAKLTLAFFRINVDYSIQEYNTLSAGISFGI</sequence>
<dbReference type="Pfam" id="PF20230">
    <property type="entry name" value="DUF6588"/>
    <property type="match status" value="1"/>
</dbReference>
<dbReference type="Proteomes" id="UP000599179">
    <property type="component" value="Unassembled WGS sequence"/>
</dbReference>
<dbReference type="EMBL" id="BMGM01000011">
    <property type="protein sequence ID" value="GGE42683.1"/>
    <property type="molecule type" value="Genomic_DNA"/>
</dbReference>
<evidence type="ECO:0000313" key="2">
    <source>
        <dbReference type="EMBL" id="GGE42683.1"/>
    </source>
</evidence>
<accession>A0ABQ1SN01</accession>
<dbReference type="InterPro" id="IPR046495">
    <property type="entry name" value="DUF6588"/>
</dbReference>
<protein>
    <recommendedName>
        <fullName evidence="4">Outer membrane protein beta-barrel domain-containing protein</fullName>
    </recommendedName>
</protein>
<name>A0ABQ1SN01_9FLAO</name>
<dbReference type="RefSeq" id="WP_188459309.1">
    <property type="nucleotide sequence ID" value="NZ_BMGM01000011.1"/>
</dbReference>
<comment type="caution">
    <text evidence="2">The sequence shown here is derived from an EMBL/GenBank/DDBJ whole genome shotgun (WGS) entry which is preliminary data.</text>
</comment>
<organism evidence="2 3">
    <name type="scientific">Psychroflexus planctonicus</name>
    <dbReference type="NCBI Taxonomy" id="1526575"/>
    <lineage>
        <taxon>Bacteria</taxon>
        <taxon>Pseudomonadati</taxon>
        <taxon>Bacteroidota</taxon>
        <taxon>Flavobacteriia</taxon>
        <taxon>Flavobacteriales</taxon>
        <taxon>Flavobacteriaceae</taxon>
        <taxon>Psychroflexus</taxon>
    </lineage>
</organism>
<evidence type="ECO:0000313" key="3">
    <source>
        <dbReference type="Proteomes" id="UP000599179"/>
    </source>
</evidence>
<keyword evidence="3" id="KW-1185">Reference proteome</keyword>
<reference evidence="3" key="1">
    <citation type="journal article" date="2019" name="Int. J. Syst. Evol. Microbiol.">
        <title>The Global Catalogue of Microorganisms (GCM) 10K type strain sequencing project: providing services to taxonomists for standard genome sequencing and annotation.</title>
        <authorList>
            <consortium name="The Broad Institute Genomics Platform"/>
            <consortium name="The Broad Institute Genome Sequencing Center for Infectious Disease"/>
            <person name="Wu L."/>
            <person name="Ma J."/>
        </authorList>
    </citation>
    <scope>NUCLEOTIDE SEQUENCE [LARGE SCALE GENOMIC DNA]</scope>
    <source>
        <strain evidence="3">CGMCC 1.12931</strain>
    </source>
</reference>
<gene>
    <name evidence="2" type="ORF">GCM10010832_23230</name>
</gene>
<evidence type="ECO:0008006" key="4">
    <source>
        <dbReference type="Google" id="ProtNLM"/>
    </source>
</evidence>
<keyword evidence="1" id="KW-0732">Signal</keyword>
<evidence type="ECO:0000256" key="1">
    <source>
        <dbReference type="SAM" id="SignalP"/>
    </source>
</evidence>